<reference evidence="2" key="1">
    <citation type="submission" date="2021-05" db="EMBL/GenBank/DDBJ databases">
        <title>Comparative genomics of three Colletotrichum scovillei strains and genetic complementation revealed genes involved fungal growth and virulence on chili pepper.</title>
        <authorList>
            <person name="Hsieh D.-K."/>
            <person name="Chuang S.-C."/>
            <person name="Chen C.-Y."/>
            <person name="Chao Y.-T."/>
            <person name="Lu M.-Y.J."/>
            <person name="Lee M.-H."/>
            <person name="Shih M.-C."/>
        </authorList>
    </citation>
    <scope>NUCLEOTIDE SEQUENCE</scope>
    <source>
        <strain evidence="2">Coll-153</strain>
    </source>
</reference>
<sequence>MCQSDAAMWAVELEKIAKQSPSQDVAFWPVCHVPGFACHSSTRPHQSHQQPHRMLVYVTLPITGYSCLPPGFITSPPGPEPSSPGDPSGGMRHNGLPIDLQSFFDRFTVCVPRSW</sequence>
<name>A0A9P7RAP0_9PEZI</name>
<dbReference type="AlphaFoldDB" id="A0A9P7RAP0"/>
<proteinExistence type="predicted"/>
<dbReference type="EMBL" id="JAESDN010000004">
    <property type="protein sequence ID" value="KAG7051806.1"/>
    <property type="molecule type" value="Genomic_DNA"/>
</dbReference>
<comment type="caution">
    <text evidence="2">The sequence shown here is derived from an EMBL/GenBank/DDBJ whole genome shotgun (WGS) entry which is preliminary data.</text>
</comment>
<evidence type="ECO:0000313" key="3">
    <source>
        <dbReference type="Proteomes" id="UP000699042"/>
    </source>
</evidence>
<dbReference type="Proteomes" id="UP000699042">
    <property type="component" value="Unassembled WGS sequence"/>
</dbReference>
<feature type="non-terminal residue" evidence="2">
    <location>
        <position position="115"/>
    </location>
</feature>
<organism evidence="2 3">
    <name type="scientific">Colletotrichum scovillei</name>
    <dbReference type="NCBI Taxonomy" id="1209932"/>
    <lineage>
        <taxon>Eukaryota</taxon>
        <taxon>Fungi</taxon>
        <taxon>Dikarya</taxon>
        <taxon>Ascomycota</taxon>
        <taxon>Pezizomycotina</taxon>
        <taxon>Sordariomycetes</taxon>
        <taxon>Hypocreomycetidae</taxon>
        <taxon>Glomerellales</taxon>
        <taxon>Glomerellaceae</taxon>
        <taxon>Colletotrichum</taxon>
        <taxon>Colletotrichum acutatum species complex</taxon>
    </lineage>
</organism>
<keyword evidence="3" id="KW-1185">Reference proteome</keyword>
<gene>
    <name evidence="2" type="ORF">JMJ77_002422</name>
</gene>
<feature type="region of interest" description="Disordered" evidence="1">
    <location>
        <begin position="71"/>
        <end position="97"/>
    </location>
</feature>
<evidence type="ECO:0000313" key="2">
    <source>
        <dbReference type="EMBL" id="KAG7051806.1"/>
    </source>
</evidence>
<protein>
    <submittedName>
        <fullName evidence="2">Uncharacterized protein</fullName>
    </submittedName>
</protein>
<accession>A0A9P7RAP0</accession>
<evidence type="ECO:0000256" key="1">
    <source>
        <dbReference type="SAM" id="MobiDB-lite"/>
    </source>
</evidence>